<sequence length="282" mass="31781">MIDMLLIDDVFDMSGGYVLNFTDRTFREFFARELRINIDDPKFATNGASKGKRLRYFLQTADQPTALRTLQALWEYREALRMHAGSVERVENAEQRMNALIARLGGGPTVRPKPEPEVPAKTDAGRIRQLSGELTALAKLAPQPRGYAFEKFLKSLFDAYGLQGRDPFRIRGEQIDGSFELSHETYLLEAKWQNAFVGAADLYAFNGKVEEKAAWARGLFISYCGFSEDGLHAFGRGKRLICMDGLDLSETLMGGLSLTDVLRRKVRRAAETGQPFVRVRDL</sequence>
<proteinExistence type="predicted"/>
<dbReference type="InterPro" id="IPR007560">
    <property type="entry name" value="Restrct_endonuc_IV_Mrr"/>
</dbReference>
<dbReference type="GO" id="GO:0004519">
    <property type="term" value="F:endonuclease activity"/>
    <property type="evidence" value="ECO:0007669"/>
    <property type="project" value="InterPro"/>
</dbReference>
<gene>
    <name evidence="2" type="ORF">GGR12_002920</name>
</gene>
<dbReference type="SUPFAM" id="SSF52980">
    <property type="entry name" value="Restriction endonuclease-like"/>
    <property type="match status" value="1"/>
</dbReference>
<dbReference type="Pfam" id="PF04471">
    <property type="entry name" value="Mrr_cat"/>
    <property type="match status" value="1"/>
</dbReference>
<comment type="caution">
    <text evidence="2">The sequence shown here is derived from an EMBL/GenBank/DDBJ whole genome shotgun (WGS) entry which is preliminary data.</text>
</comment>
<dbReference type="GO" id="GO:0009307">
    <property type="term" value="P:DNA restriction-modification system"/>
    <property type="evidence" value="ECO:0007669"/>
    <property type="project" value="InterPro"/>
</dbReference>
<evidence type="ECO:0000313" key="2">
    <source>
        <dbReference type="EMBL" id="MBB4084032.1"/>
    </source>
</evidence>
<name>A0A7W6NR97_9CAUL</name>
<evidence type="ECO:0000313" key="3">
    <source>
        <dbReference type="Proteomes" id="UP000529946"/>
    </source>
</evidence>
<accession>A0A7W6NR97</accession>
<protein>
    <recommendedName>
        <fullName evidence="1">Restriction endonuclease type IV Mrr domain-containing protein</fullName>
    </recommendedName>
</protein>
<dbReference type="InterPro" id="IPR011335">
    <property type="entry name" value="Restrct_endonuc-II-like"/>
</dbReference>
<dbReference type="AlphaFoldDB" id="A0A7W6NR97"/>
<dbReference type="RefSeq" id="WP_246328942.1">
    <property type="nucleotide sequence ID" value="NZ_BAAAER010000003.1"/>
</dbReference>
<feature type="domain" description="Restriction endonuclease type IV Mrr" evidence="1">
    <location>
        <begin position="146"/>
        <end position="250"/>
    </location>
</feature>
<dbReference type="GO" id="GO:0003677">
    <property type="term" value="F:DNA binding"/>
    <property type="evidence" value="ECO:0007669"/>
    <property type="project" value="InterPro"/>
</dbReference>
<organism evidence="2 3">
    <name type="scientific">Brevundimonas lenta</name>
    <dbReference type="NCBI Taxonomy" id="424796"/>
    <lineage>
        <taxon>Bacteria</taxon>
        <taxon>Pseudomonadati</taxon>
        <taxon>Pseudomonadota</taxon>
        <taxon>Alphaproteobacteria</taxon>
        <taxon>Caulobacterales</taxon>
        <taxon>Caulobacteraceae</taxon>
        <taxon>Brevundimonas</taxon>
    </lineage>
</organism>
<reference evidence="2 3" key="1">
    <citation type="submission" date="2020-08" db="EMBL/GenBank/DDBJ databases">
        <title>Genomic Encyclopedia of Type Strains, Phase IV (KMG-IV): sequencing the most valuable type-strain genomes for metagenomic binning, comparative biology and taxonomic classification.</title>
        <authorList>
            <person name="Goeker M."/>
        </authorList>
    </citation>
    <scope>NUCLEOTIDE SEQUENCE [LARGE SCALE GENOMIC DNA]</scope>
    <source>
        <strain evidence="2 3">DSM 23960</strain>
    </source>
</reference>
<dbReference type="EMBL" id="JACIDM010000003">
    <property type="protein sequence ID" value="MBB4084032.1"/>
    <property type="molecule type" value="Genomic_DNA"/>
</dbReference>
<dbReference type="Proteomes" id="UP000529946">
    <property type="component" value="Unassembled WGS sequence"/>
</dbReference>
<evidence type="ECO:0000259" key="1">
    <source>
        <dbReference type="Pfam" id="PF04471"/>
    </source>
</evidence>
<keyword evidence="3" id="KW-1185">Reference proteome</keyword>